<organism evidence="2 3">
    <name type="scientific">Dendrothele bispora (strain CBS 962.96)</name>
    <dbReference type="NCBI Taxonomy" id="1314807"/>
    <lineage>
        <taxon>Eukaryota</taxon>
        <taxon>Fungi</taxon>
        <taxon>Dikarya</taxon>
        <taxon>Basidiomycota</taxon>
        <taxon>Agaricomycotina</taxon>
        <taxon>Agaricomycetes</taxon>
        <taxon>Agaricomycetidae</taxon>
        <taxon>Agaricales</taxon>
        <taxon>Agaricales incertae sedis</taxon>
        <taxon>Dendrothele</taxon>
    </lineage>
</organism>
<feature type="compositionally biased region" description="Basic and acidic residues" evidence="1">
    <location>
        <begin position="134"/>
        <end position="146"/>
    </location>
</feature>
<evidence type="ECO:0000313" key="2">
    <source>
        <dbReference type="EMBL" id="THU75315.1"/>
    </source>
</evidence>
<reference evidence="2 3" key="1">
    <citation type="journal article" date="2019" name="Nat. Ecol. Evol.">
        <title>Megaphylogeny resolves global patterns of mushroom evolution.</title>
        <authorList>
            <person name="Varga T."/>
            <person name="Krizsan K."/>
            <person name="Foldi C."/>
            <person name="Dima B."/>
            <person name="Sanchez-Garcia M."/>
            <person name="Sanchez-Ramirez S."/>
            <person name="Szollosi G.J."/>
            <person name="Szarkandi J.G."/>
            <person name="Papp V."/>
            <person name="Albert L."/>
            <person name="Andreopoulos W."/>
            <person name="Angelini C."/>
            <person name="Antonin V."/>
            <person name="Barry K.W."/>
            <person name="Bougher N.L."/>
            <person name="Buchanan P."/>
            <person name="Buyck B."/>
            <person name="Bense V."/>
            <person name="Catcheside P."/>
            <person name="Chovatia M."/>
            <person name="Cooper J."/>
            <person name="Damon W."/>
            <person name="Desjardin D."/>
            <person name="Finy P."/>
            <person name="Geml J."/>
            <person name="Haridas S."/>
            <person name="Hughes K."/>
            <person name="Justo A."/>
            <person name="Karasinski D."/>
            <person name="Kautmanova I."/>
            <person name="Kiss B."/>
            <person name="Kocsube S."/>
            <person name="Kotiranta H."/>
            <person name="LaButti K.M."/>
            <person name="Lechner B.E."/>
            <person name="Liimatainen K."/>
            <person name="Lipzen A."/>
            <person name="Lukacs Z."/>
            <person name="Mihaltcheva S."/>
            <person name="Morgado L.N."/>
            <person name="Niskanen T."/>
            <person name="Noordeloos M.E."/>
            <person name="Ohm R.A."/>
            <person name="Ortiz-Santana B."/>
            <person name="Ovrebo C."/>
            <person name="Racz N."/>
            <person name="Riley R."/>
            <person name="Savchenko A."/>
            <person name="Shiryaev A."/>
            <person name="Soop K."/>
            <person name="Spirin V."/>
            <person name="Szebenyi C."/>
            <person name="Tomsovsky M."/>
            <person name="Tulloss R.E."/>
            <person name="Uehling J."/>
            <person name="Grigoriev I.V."/>
            <person name="Vagvolgyi C."/>
            <person name="Papp T."/>
            <person name="Martin F.M."/>
            <person name="Miettinen O."/>
            <person name="Hibbett D.S."/>
            <person name="Nagy L.G."/>
        </authorList>
    </citation>
    <scope>NUCLEOTIDE SEQUENCE [LARGE SCALE GENOMIC DNA]</scope>
    <source>
        <strain evidence="2 3">CBS 962.96</strain>
    </source>
</reference>
<proteinExistence type="predicted"/>
<gene>
    <name evidence="2" type="ORF">K435DRAFT_561262</name>
</gene>
<dbReference type="EMBL" id="ML182389">
    <property type="protein sequence ID" value="THU75315.1"/>
    <property type="molecule type" value="Genomic_DNA"/>
</dbReference>
<evidence type="ECO:0000256" key="1">
    <source>
        <dbReference type="SAM" id="MobiDB-lite"/>
    </source>
</evidence>
<sequence length="146" mass="16579">MPQVTPLINAAAPKQDTPEMETLFLPSDLSADDRVRFNLSSLANHEISLRQAQVEEEISKVKTVAKSISSLLQYRSKNIRGQDMKTRSEHQVASAFVKRDRHIRAYNHARQALINLGDIDPQDSNSPYPPLQPEDTHRLPVDIKRQ</sequence>
<dbReference type="AlphaFoldDB" id="A0A4V4HAF7"/>
<evidence type="ECO:0000313" key="3">
    <source>
        <dbReference type="Proteomes" id="UP000297245"/>
    </source>
</evidence>
<name>A0A4V4HAF7_DENBC</name>
<feature type="non-terminal residue" evidence="2">
    <location>
        <position position="146"/>
    </location>
</feature>
<accession>A0A4V4HAF7</accession>
<keyword evidence="3" id="KW-1185">Reference proteome</keyword>
<feature type="region of interest" description="Disordered" evidence="1">
    <location>
        <begin position="116"/>
        <end position="146"/>
    </location>
</feature>
<protein>
    <submittedName>
        <fullName evidence="2">Uncharacterized protein</fullName>
    </submittedName>
</protein>
<dbReference type="Proteomes" id="UP000297245">
    <property type="component" value="Unassembled WGS sequence"/>
</dbReference>
<dbReference type="OrthoDB" id="3053737at2759"/>